<accession>X1K857</accession>
<name>X1K857_9ZZZZ</name>
<reference evidence="1" key="1">
    <citation type="journal article" date="2014" name="Front. Microbiol.">
        <title>High frequency of phylogenetically diverse reductive dehalogenase-homologous genes in deep subseafloor sedimentary metagenomes.</title>
        <authorList>
            <person name="Kawai M."/>
            <person name="Futagami T."/>
            <person name="Toyoda A."/>
            <person name="Takaki Y."/>
            <person name="Nishi S."/>
            <person name="Hori S."/>
            <person name="Arai W."/>
            <person name="Tsubouchi T."/>
            <person name="Morono Y."/>
            <person name="Uchiyama I."/>
            <person name="Ito T."/>
            <person name="Fujiyama A."/>
            <person name="Inagaki F."/>
            <person name="Takami H."/>
        </authorList>
    </citation>
    <scope>NUCLEOTIDE SEQUENCE</scope>
    <source>
        <strain evidence="1">Expedition CK06-06</strain>
    </source>
</reference>
<protein>
    <submittedName>
        <fullName evidence="1">Uncharacterized protein</fullName>
    </submittedName>
</protein>
<dbReference type="EMBL" id="BARV01011004">
    <property type="protein sequence ID" value="GAI03207.1"/>
    <property type="molecule type" value="Genomic_DNA"/>
</dbReference>
<dbReference type="AlphaFoldDB" id="X1K857"/>
<organism evidence="1">
    <name type="scientific">marine sediment metagenome</name>
    <dbReference type="NCBI Taxonomy" id="412755"/>
    <lineage>
        <taxon>unclassified sequences</taxon>
        <taxon>metagenomes</taxon>
        <taxon>ecological metagenomes</taxon>
    </lineage>
</organism>
<gene>
    <name evidence="1" type="ORF">S06H3_21068</name>
</gene>
<proteinExistence type="predicted"/>
<feature type="non-terminal residue" evidence="1">
    <location>
        <position position="1"/>
    </location>
</feature>
<sequence>LDNELNLIEGRFKGGKNGDYYEIEQTLGAGKDGVAITRRLPFHRARKMLLKERMGVTTDVLSGIRKLLPDNVFKVHIGDVFNQMDDKPLMDRIQILQAQRERLIGGNSET</sequence>
<evidence type="ECO:0000313" key="1">
    <source>
        <dbReference type="EMBL" id="GAI03207.1"/>
    </source>
</evidence>
<comment type="caution">
    <text evidence="1">The sequence shown here is derived from an EMBL/GenBank/DDBJ whole genome shotgun (WGS) entry which is preliminary data.</text>
</comment>